<dbReference type="VEuPathDB" id="TrichDB:TVAG_570800"/>
<keyword evidence="3" id="KW-1185">Reference proteome</keyword>
<dbReference type="InParanoid" id="A2I094"/>
<evidence type="ECO:0000313" key="2">
    <source>
        <dbReference type="EMBL" id="EAX64923.1"/>
    </source>
</evidence>
<evidence type="ECO:0000256" key="1">
    <source>
        <dbReference type="SAM" id="MobiDB-lite"/>
    </source>
</evidence>
<organism evidence="2 3">
    <name type="scientific">Trichomonas vaginalis (strain ATCC PRA-98 / G3)</name>
    <dbReference type="NCBI Taxonomy" id="412133"/>
    <lineage>
        <taxon>Eukaryota</taxon>
        <taxon>Metamonada</taxon>
        <taxon>Parabasalia</taxon>
        <taxon>Trichomonadida</taxon>
        <taxon>Trichomonadidae</taxon>
        <taxon>Trichomonas</taxon>
    </lineage>
</organism>
<dbReference type="Proteomes" id="UP000001542">
    <property type="component" value="Unassembled WGS sequence"/>
</dbReference>
<dbReference type="SMR" id="A2I094"/>
<evidence type="ECO:0000313" key="3">
    <source>
        <dbReference type="Proteomes" id="UP000001542"/>
    </source>
</evidence>
<dbReference type="VEuPathDB" id="TrichDB:TVAGG3_1038590"/>
<sequence>MKQVKFVPHQSQWTDEEFQAMVEGVENDIDGELERSSNHNCNQKCRSQGTDSST</sequence>
<protein>
    <submittedName>
        <fullName evidence="2">Uncharacterized protein</fullName>
    </submittedName>
</protein>
<accession>A2I094</accession>
<name>A2I094_TRIV3</name>
<feature type="region of interest" description="Disordered" evidence="1">
    <location>
        <begin position="32"/>
        <end position="54"/>
    </location>
</feature>
<proteinExistence type="predicted"/>
<dbReference type="AlphaFoldDB" id="A2I094"/>
<feature type="compositionally biased region" description="Polar residues" evidence="1">
    <location>
        <begin position="38"/>
        <end position="54"/>
    </location>
</feature>
<reference evidence="2" key="2">
    <citation type="journal article" date="2007" name="Science">
        <title>Draft genome sequence of the sexually transmitted pathogen Trichomonas vaginalis.</title>
        <authorList>
            <person name="Carlton J.M."/>
            <person name="Hirt R.P."/>
            <person name="Silva J.C."/>
            <person name="Delcher A.L."/>
            <person name="Schatz M."/>
            <person name="Zhao Q."/>
            <person name="Wortman J.R."/>
            <person name="Bidwell S.L."/>
            <person name="Alsmark U.C.M."/>
            <person name="Besteiro S."/>
            <person name="Sicheritz-Ponten T."/>
            <person name="Noel C.J."/>
            <person name="Dacks J.B."/>
            <person name="Foster P.G."/>
            <person name="Simillion C."/>
            <person name="Van de Peer Y."/>
            <person name="Miranda-Saavedra D."/>
            <person name="Barton G.J."/>
            <person name="Westrop G.D."/>
            <person name="Mueller S."/>
            <person name="Dessi D."/>
            <person name="Fiori P.L."/>
            <person name="Ren Q."/>
            <person name="Paulsen I."/>
            <person name="Zhang H."/>
            <person name="Bastida-Corcuera F.D."/>
            <person name="Simoes-Barbosa A."/>
            <person name="Brown M.T."/>
            <person name="Hayes R.D."/>
            <person name="Mukherjee M."/>
            <person name="Okumura C.Y."/>
            <person name="Schneider R."/>
            <person name="Smith A.J."/>
            <person name="Vanacova S."/>
            <person name="Villalvazo M."/>
            <person name="Haas B.J."/>
            <person name="Pertea M."/>
            <person name="Feldblyum T.V."/>
            <person name="Utterback T.R."/>
            <person name="Shu C.L."/>
            <person name="Osoegawa K."/>
            <person name="de Jong P.J."/>
            <person name="Hrdy I."/>
            <person name="Horvathova L."/>
            <person name="Zubacova Z."/>
            <person name="Dolezal P."/>
            <person name="Malik S.B."/>
            <person name="Logsdon J.M. Jr."/>
            <person name="Henze K."/>
            <person name="Gupta A."/>
            <person name="Wang C.C."/>
            <person name="Dunne R.L."/>
            <person name="Upcroft J.A."/>
            <person name="Upcroft P."/>
            <person name="White O."/>
            <person name="Salzberg S.L."/>
            <person name="Tang P."/>
            <person name="Chiu C.-H."/>
            <person name="Lee Y.-S."/>
            <person name="Embley T.M."/>
            <person name="Coombs G.H."/>
            <person name="Mottram J.C."/>
            <person name="Tachezy J."/>
            <person name="Fraser-Liggett C.M."/>
            <person name="Johnson P.J."/>
        </authorList>
    </citation>
    <scope>NUCLEOTIDE SEQUENCE [LARGE SCALE GENOMIC DNA]</scope>
    <source>
        <strain evidence="2">G3</strain>
    </source>
</reference>
<gene>
    <name evidence="2" type="ORF">TVAG_570800</name>
</gene>
<dbReference type="EMBL" id="DS150265">
    <property type="protein sequence ID" value="EAX64923.1"/>
    <property type="molecule type" value="Genomic_DNA"/>
</dbReference>
<reference evidence="2" key="1">
    <citation type="submission" date="2006-10" db="EMBL/GenBank/DDBJ databases">
        <authorList>
            <person name="Amadeo P."/>
            <person name="Zhao Q."/>
            <person name="Wortman J."/>
            <person name="Fraser-Liggett C."/>
            <person name="Carlton J."/>
        </authorList>
    </citation>
    <scope>NUCLEOTIDE SEQUENCE</scope>
    <source>
        <strain evidence="2">G3</strain>
    </source>
</reference>